<accession>A0A7W8FHU9</accession>
<name>A0A7W8FHU9_9BACT</name>
<dbReference type="EMBL" id="JACHGO010000006">
    <property type="protein sequence ID" value="MBB5144227.1"/>
    <property type="molecule type" value="Genomic_DNA"/>
</dbReference>
<keyword evidence="1" id="KW-0175">Coiled coil</keyword>
<dbReference type="RefSeq" id="WP_183720740.1">
    <property type="nucleotide sequence ID" value="NZ_JACHGO010000006.1"/>
</dbReference>
<evidence type="ECO:0000256" key="1">
    <source>
        <dbReference type="SAM" id="Coils"/>
    </source>
</evidence>
<dbReference type="AlphaFoldDB" id="A0A7W8FHU9"/>
<evidence type="ECO:0000313" key="2">
    <source>
        <dbReference type="EMBL" id="MBB5144227.1"/>
    </source>
</evidence>
<comment type="caution">
    <text evidence="2">The sequence shown here is derived from an EMBL/GenBank/DDBJ whole genome shotgun (WGS) entry which is preliminary data.</text>
</comment>
<proteinExistence type="predicted"/>
<reference evidence="2 3" key="1">
    <citation type="submission" date="2020-08" db="EMBL/GenBank/DDBJ databases">
        <title>Genomic Encyclopedia of Type Strains, Phase IV (KMG-IV): sequencing the most valuable type-strain genomes for metagenomic binning, comparative biology and taxonomic classification.</title>
        <authorList>
            <person name="Goeker M."/>
        </authorList>
    </citation>
    <scope>NUCLEOTIDE SEQUENCE [LARGE SCALE GENOMIC DNA]</scope>
    <source>
        <strain evidence="2 3">DSM 11275</strain>
    </source>
</reference>
<feature type="coiled-coil region" evidence="1">
    <location>
        <begin position="2"/>
        <end position="62"/>
    </location>
</feature>
<evidence type="ECO:0000313" key="3">
    <source>
        <dbReference type="Proteomes" id="UP000539075"/>
    </source>
</evidence>
<keyword evidence="3" id="KW-1185">Reference proteome</keyword>
<dbReference type="Proteomes" id="UP000539075">
    <property type="component" value="Unassembled WGS sequence"/>
</dbReference>
<sequence length="104" mass="11452">MTVKNEENIDVLKDEVQALRKQMENLAKAVEKNASGKAAAMTAGLEEEIDKYQKMAADKLQKALNAGSDGVENISDRIRQNPLGSLLLAFGAGYVISRLFRQDR</sequence>
<protein>
    <submittedName>
        <fullName evidence="2">ElaB/YqjD/DUF883 family membrane-anchored ribosome-binding protein</fullName>
    </submittedName>
</protein>
<organism evidence="2 3">
    <name type="scientific">Desulfovibrio intestinalis</name>
    <dbReference type="NCBI Taxonomy" id="58621"/>
    <lineage>
        <taxon>Bacteria</taxon>
        <taxon>Pseudomonadati</taxon>
        <taxon>Thermodesulfobacteriota</taxon>
        <taxon>Desulfovibrionia</taxon>
        <taxon>Desulfovibrionales</taxon>
        <taxon>Desulfovibrionaceae</taxon>
        <taxon>Desulfovibrio</taxon>
    </lineage>
</organism>
<gene>
    <name evidence="2" type="ORF">HNQ38_002335</name>
</gene>